<keyword evidence="2" id="KW-1185">Reference proteome</keyword>
<dbReference type="InterPro" id="IPR050373">
    <property type="entry name" value="Fibrinogen_C-term_domain"/>
</dbReference>
<dbReference type="Pfam" id="PF00147">
    <property type="entry name" value="Fibrinogen_C"/>
    <property type="match status" value="1"/>
</dbReference>
<dbReference type="InterPro" id="IPR036056">
    <property type="entry name" value="Fibrinogen-like_C"/>
</dbReference>
<name>A0A6S7J3N9_PARCT</name>
<organism evidence="1 2">
    <name type="scientific">Paramuricea clavata</name>
    <name type="common">Red gorgonian</name>
    <name type="synonym">Violescent sea-whip</name>
    <dbReference type="NCBI Taxonomy" id="317549"/>
    <lineage>
        <taxon>Eukaryota</taxon>
        <taxon>Metazoa</taxon>
        <taxon>Cnidaria</taxon>
        <taxon>Anthozoa</taxon>
        <taxon>Octocorallia</taxon>
        <taxon>Malacalcyonacea</taxon>
        <taxon>Plexauridae</taxon>
        <taxon>Paramuricea</taxon>
    </lineage>
</organism>
<dbReference type="InterPro" id="IPR014716">
    <property type="entry name" value="Fibrinogen_a/b/g_C_1"/>
</dbReference>
<dbReference type="OrthoDB" id="6275059at2759"/>
<dbReference type="EMBL" id="CACRXK020007347">
    <property type="protein sequence ID" value="CAB4012021.1"/>
    <property type="molecule type" value="Genomic_DNA"/>
</dbReference>
<dbReference type="Gene3D" id="3.90.215.10">
    <property type="entry name" value="Gamma Fibrinogen, chain A, domain 1"/>
    <property type="match status" value="1"/>
</dbReference>
<sequence length="87" mass="10059">MTTSGEGWTVFQRRLDGSVSFYRGWQYYKHGFGDLNGEFWPGLDKINRITSASHNKLRIDMDETLLETRNMQNMILLPSLVKSSSID</sequence>
<gene>
    <name evidence="1" type="ORF">PACLA_8A013371</name>
</gene>
<dbReference type="GO" id="GO:0005615">
    <property type="term" value="C:extracellular space"/>
    <property type="evidence" value="ECO:0007669"/>
    <property type="project" value="TreeGrafter"/>
</dbReference>
<evidence type="ECO:0000313" key="2">
    <source>
        <dbReference type="Proteomes" id="UP001152795"/>
    </source>
</evidence>
<comment type="caution">
    <text evidence="1">The sequence shown here is derived from an EMBL/GenBank/DDBJ whole genome shotgun (WGS) entry which is preliminary data.</text>
</comment>
<proteinExistence type="predicted"/>
<dbReference type="Proteomes" id="UP001152795">
    <property type="component" value="Unassembled WGS sequence"/>
</dbReference>
<dbReference type="PROSITE" id="PS51406">
    <property type="entry name" value="FIBRINOGEN_C_2"/>
    <property type="match status" value="1"/>
</dbReference>
<dbReference type="PANTHER" id="PTHR19143">
    <property type="entry name" value="FIBRINOGEN/TENASCIN/ANGIOPOEITIN"/>
    <property type="match status" value="1"/>
</dbReference>
<dbReference type="SUPFAM" id="SSF56496">
    <property type="entry name" value="Fibrinogen C-terminal domain-like"/>
    <property type="match status" value="1"/>
</dbReference>
<protein>
    <submittedName>
        <fullName evidence="1">Uncharacterized protein</fullName>
    </submittedName>
</protein>
<accession>A0A6S7J3N9</accession>
<dbReference type="AlphaFoldDB" id="A0A6S7J3N9"/>
<dbReference type="SMART" id="SM00186">
    <property type="entry name" value="FBG"/>
    <property type="match status" value="1"/>
</dbReference>
<evidence type="ECO:0000313" key="1">
    <source>
        <dbReference type="EMBL" id="CAB4012021.1"/>
    </source>
</evidence>
<reference evidence="1" key="1">
    <citation type="submission" date="2020-04" db="EMBL/GenBank/DDBJ databases">
        <authorList>
            <person name="Alioto T."/>
            <person name="Alioto T."/>
            <person name="Gomez Garrido J."/>
        </authorList>
    </citation>
    <scope>NUCLEOTIDE SEQUENCE</scope>
    <source>
        <strain evidence="1">A484AB</strain>
    </source>
</reference>
<dbReference type="InterPro" id="IPR002181">
    <property type="entry name" value="Fibrinogen_a/b/g_C_dom"/>
</dbReference>